<dbReference type="Gene3D" id="3.30.43.10">
    <property type="entry name" value="Uridine Diphospho-n-acetylenolpyruvylglucosamine Reductase, domain 2"/>
    <property type="match status" value="1"/>
</dbReference>
<dbReference type="GO" id="GO:0071949">
    <property type="term" value="F:FAD binding"/>
    <property type="evidence" value="ECO:0007669"/>
    <property type="project" value="InterPro"/>
</dbReference>
<dbReference type="InterPro" id="IPR016166">
    <property type="entry name" value="FAD-bd_PCMH"/>
</dbReference>
<evidence type="ECO:0000256" key="1">
    <source>
        <dbReference type="ARBA" id="ARBA00001974"/>
    </source>
</evidence>
<sequence length="482" mass="52561">MGSLGAEIFDQVSAEVVNKLRKSLKASTVYTPGDEGYAASIVRWSDAFEKKAAIVVYVRSPEDVATTLKYCQDNKINFVVSGGKHSVGGTSSIEGGLVIDLAKMRDVTVNEADKTVDVGGGCVWKDVDEAAGKYDLAAVGGTINHTGVGGLTCGGGYGWLTGRYGLTIDNLVRAEVVLANGSIVEASDNNNQDLFWAIRGAGQCFGVITKFTFQCHEQKDPIWSGQMVFKADEHLDAVVNFANSLMAGKNPDAAMLMGITAPPFVRGPAIVVTAFYNGPKNAGEAIFEPLLRLGPIKNTCDERPYDTMNGIMNHAVEYGGRKISKGASFVLPLRPTFVRELVEELTFLHDEVPVTKRSILLFEFYNNVEVVKVPTSAMSFANRGWHQNALMGPNWSDPKDDEKCKRWLAHMSTQFRNELDRIGIENGNLAEMQTIGEYGNYDGTGVAPQEMFGPNYARLTELKAKFDPENMFNSSYDLTLPA</sequence>
<evidence type="ECO:0000256" key="2">
    <source>
        <dbReference type="ARBA" id="ARBA00005466"/>
    </source>
</evidence>
<dbReference type="AlphaFoldDB" id="A0A8H4W7Q6"/>
<dbReference type="SUPFAM" id="SSF55103">
    <property type="entry name" value="FAD-linked oxidases, C-terminal domain"/>
    <property type="match status" value="1"/>
</dbReference>
<name>A0A8H4W7Q6_9HELO</name>
<comment type="similarity">
    <text evidence="2">Belongs to the oxygen-dependent FAD-linked oxidoreductase family.</text>
</comment>
<organism evidence="7 8">
    <name type="scientific">Cudoniella acicularis</name>
    <dbReference type="NCBI Taxonomy" id="354080"/>
    <lineage>
        <taxon>Eukaryota</taxon>
        <taxon>Fungi</taxon>
        <taxon>Dikarya</taxon>
        <taxon>Ascomycota</taxon>
        <taxon>Pezizomycotina</taxon>
        <taxon>Leotiomycetes</taxon>
        <taxon>Helotiales</taxon>
        <taxon>Tricladiaceae</taxon>
        <taxon>Cudoniella</taxon>
    </lineage>
</organism>
<dbReference type="InterPro" id="IPR012951">
    <property type="entry name" value="BBE"/>
</dbReference>
<dbReference type="InterPro" id="IPR050416">
    <property type="entry name" value="FAD-linked_Oxidoreductase"/>
</dbReference>
<dbReference type="GO" id="GO:0016491">
    <property type="term" value="F:oxidoreductase activity"/>
    <property type="evidence" value="ECO:0007669"/>
    <property type="project" value="UniProtKB-KW"/>
</dbReference>
<dbReference type="PANTHER" id="PTHR42973">
    <property type="entry name" value="BINDING OXIDOREDUCTASE, PUTATIVE (AFU_ORTHOLOGUE AFUA_1G17690)-RELATED"/>
    <property type="match status" value="1"/>
</dbReference>
<evidence type="ECO:0000259" key="6">
    <source>
        <dbReference type="PROSITE" id="PS51387"/>
    </source>
</evidence>
<reference evidence="7 8" key="1">
    <citation type="submission" date="2020-03" db="EMBL/GenBank/DDBJ databases">
        <title>Draft Genome Sequence of Cudoniella acicularis.</title>
        <authorList>
            <person name="Buettner E."/>
            <person name="Kellner H."/>
        </authorList>
    </citation>
    <scope>NUCLEOTIDE SEQUENCE [LARGE SCALE GENOMIC DNA]</scope>
    <source>
        <strain evidence="7 8">DSM 108380</strain>
    </source>
</reference>
<keyword evidence="3" id="KW-0285">Flavoprotein</keyword>
<dbReference type="Proteomes" id="UP000566819">
    <property type="component" value="Unassembled WGS sequence"/>
</dbReference>
<proteinExistence type="inferred from homology"/>
<feature type="domain" description="FAD-binding PCMH-type" evidence="6">
    <location>
        <begin position="48"/>
        <end position="218"/>
    </location>
</feature>
<dbReference type="PANTHER" id="PTHR42973:SF39">
    <property type="entry name" value="FAD-BINDING PCMH-TYPE DOMAIN-CONTAINING PROTEIN"/>
    <property type="match status" value="1"/>
</dbReference>
<dbReference type="InterPro" id="IPR016167">
    <property type="entry name" value="FAD-bd_PCMH_sub1"/>
</dbReference>
<dbReference type="InterPro" id="IPR006094">
    <property type="entry name" value="Oxid_FAD_bind_N"/>
</dbReference>
<dbReference type="Pfam" id="PF08031">
    <property type="entry name" value="BBE"/>
    <property type="match status" value="1"/>
</dbReference>
<protein>
    <recommendedName>
        <fullName evidence="6">FAD-binding PCMH-type domain-containing protein</fullName>
    </recommendedName>
</protein>
<accession>A0A8H4W7Q6</accession>
<evidence type="ECO:0000256" key="5">
    <source>
        <dbReference type="ARBA" id="ARBA00023002"/>
    </source>
</evidence>
<comment type="caution">
    <text evidence="7">The sequence shown here is derived from an EMBL/GenBank/DDBJ whole genome shotgun (WGS) entry which is preliminary data.</text>
</comment>
<dbReference type="InterPro" id="IPR016164">
    <property type="entry name" value="FAD-linked_Oxase-like_C"/>
</dbReference>
<dbReference type="Pfam" id="PF01565">
    <property type="entry name" value="FAD_binding_4"/>
    <property type="match status" value="1"/>
</dbReference>
<comment type="cofactor">
    <cofactor evidence="1">
        <name>FAD</name>
        <dbReference type="ChEBI" id="CHEBI:57692"/>
    </cofactor>
</comment>
<dbReference type="EMBL" id="JAAMPI010000219">
    <property type="protein sequence ID" value="KAF4633959.1"/>
    <property type="molecule type" value="Genomic_DNA"/>
</dbReference>
<evidence type="ECO:0000256" key="4">
    <source>
        <dbReference type="ARBA" id="ARBA00022827"/>
    </source>
</evidence>
<gene>
    <name evidence="7" type="ORF">G7Y89_g4157</name>
</gene>
<dbReference type="Gene3D" id="3.40.462.20">
    <property type="match status" value="1"/>
</dbReference>
<dbReference type="InterPro" id="IPR016169">
    <property type="entry name" value="FAD-bd_PCMH_sub2"/>
</dbReference>
<evidence type="ECO:0000313" key="8">
    <source>
        <dbReference type="Proteomes" id="UP000566819"/>
    </source>
</evidence>
<evidence type="ECO:0000313" key="7">
    <source>
        <dbReference type="EMBL" id="KAF4633959.1"/>
    </source>
</evidence>
<dbReference type="InterPro" id="IPR036318">
    <property type="entry name" value="FAD-bd_PCMH-like_sf"/>
</dbReference>
<keyword evidence="8" id="KW-1185">Reference proteome</keyword>
<dbReference type="Gene3D" id="3.30.465.10">
    <property type="match status" value="1"/>
</dbReference>
<dbReference type="OrthoDB" id="415825at2759"/>
<dbReference type="SUPFAM" id="SSF56176">
    <property type="entry name" value="FAD-binding/transporter-associated domain-like"/>
    <property type="match status" value="1"/>
</dbReference>
<keyword evidence="5" id="KW-0560">Oxidoreductase</keyword>
<evidence type="ECO:0000256" key="3">
    <source>
        <dbReference type="ARBA" id="ARBA00022630"/>
    </source>
</evidence>
<keyword evidence="4" id="KW-0274">FAD</keyword>
<dbReference type="PROSITE" id="PS51387">
    <property type="entry name" value="FAD_PCMH"/>
    <property type="match status" value="1"/>
</dbReference>